<keyword evidence="2" id="KW-0472">Membrane</keyword>
<dbReference type="EMBL" id="MNYI01000164">
    <property type="protein sequence ID" value="OIP39011.1"/>
    <property type="molecule type" value="Genomic_DNA"/>
</dbReference>
<dbReference type="Gene3D" id="1.25.40.10">
    <property type="entry name" value="Tetratricopeptide repeat domain"/>
    <property type="match status" value="2"/>
</dbReference>
<evidence type="ECO:0000256" key="1">
    <source>
        <dbReference type="PROSITE-ProRule" id="PRU00339"/>
    </source>
</evidence>
<dbReference type="InterPro" id="IPR018704">
    <property type="entry name" value="SecYEG/CpoB_TPR"/>
</dbReference>
<dbReference type="AlphaFoldDB" id="A0A1J5DU80"/>
<proteinExistence type="predicted"/>
<dbReference type="Proteomes" id="UP000183085">
    <property type="component" value="Unassembled WGS sequence"/>
</dbReference>
<feature type="repeat" description="TPR" evidence="1">
    <location>
        <begin position="140"/>
        <end position="173"/>
    </location>
</feature>
<accession>A0A1J5DU80</accession>
<evidence type="ECO:0000313" key="5">
    <source>
        <dbReference type="Proteomes" id="UP000183085"/>
    </source>
</evidence>
<protein>
    <recommendedName>
        <fullName evidence="3">Ancillary SecYEG translocon subunit/Cell division coordinator CpoB TPR domain-containing protein</fullName>
    </recommendedName>
</protein>
<keyword evidence="1" id="KW-0802">TPR repeat</keyword>
<reference evidence="4 5" key="1">
    <citation type="journal article" date="2016" name="Environ. Microbiol.">
        <title>Genomic resolution of a cold subsurface aquifer community provides metabolic insights for novel microbes adapted to high CO concentrations.</title>
        <authorList>
            <person name="Probst A.J."/>
            <person name="Castelle C.J."/>
            <person name="Singh A."/>
            <person name="Brown C.T."/>
            <person name="Anantharaman K."/>
            <person name="Sharon I."/>
            <person name="Hug L.A."/>
            <person name="Burstein D."/>
            <person name="Emerson J.B."/>
            <person name="Thomas B.C."/>
            <person name="Banfield J.F."/>
        </authorList>
    </citation>
    <scope>NUCLEOTIDE SEQUENCE [LARGE SCALE GENOMIC DNA]</scope>
    <source>
        <strain evidence="4">CG2_30_40_21</strain>
    </source>
</reference>
<feature type="domain" description="Ancillary SecYEG translocon subunit/Cell division coordinator CpoB TPR" evidence="3">
    <location>
        <begin position="33"/>
        <end position="202"/>
    </location>
</feature>
<name>A0A1J5DU80_9BACT</name>
<comment type="caution">
    <text evidence="4">The sequence shown here is derived from an EMBL/GenBank/DDBJ whole genome shotgun (WGS) entry which is preliminary data.</text>
</comment>
<evidence type="ECO:0000313" key="4">
    <source>
        <dbReference type="EMBL" id="OIP39011.1"/>
    </source>
</evidence>
<keyword evidence="2" id="KW-0812">Transmembrane</keyword>
<keyword evidence="2" id="KW-1133">Transmembrane helix</keyword>
<dbReference type="Pfam" id="PF09976">
    <property type="entry name" value="TPR_21"/>
    <property type="match status" value="1"/>
</dbReference>
<dbReference type="SUPFAM" id="SSF48452">
    <property type="entry name" value="TPR-like"/>
    <property type="match status" value="1"/>
</dbReference>
<dbReference type="SMART" id="SM00028">
    <property type="entry name" value="TPR"/>
    <property type="match status" value="2"/>
</dbReference>
<evidence type="ECO:0000259" key="3">
    <source>
        <dbReference type="Pfam" id="PF09976"/>
    </source>
</evidence>
<organism evidence="4 5">
    <name type="scientific">Candidatus Desantisbacteria bacterium CG2_30_40_21</name>
    <dbReference type="NCBI Taxonomy" id="1817895"/>
    <lineage>
        <taxon>Bacteria</taxon>
        <taxon>Candidatus Desantisiibacteriota</taxon>
    </lineage>
</organism>
<dbReference type="InterPro" id="IPR011990">
    <property type="entry name" value="TPR-like_helical_dom_sf"/>
</dbReference>
<sequence length="220" mass="25013">MSKLKRHNLKGDDLALWIYDAIEYVKKNPTKIQTYGGIAAGVLIGAIILYAAVSTSMKNVKGQFSQAQVAYQQCVPGEKEGYTKAKDVFTSIINKYGFTKEAKFARFYKGACCYYLGTYDDAKACFEEFLEKCPKHPLAPAAYCRIGNIYEQKKEFSKAIDSYKSLLKNYPQSFEVHEADLSLGRCYQKMGNIQQAKKVYGKIITSSVWADEARFWWKNL</sequence>
<dbReference type="PROSITE" id="PS50005">
    <property type="entry name" value="TPR"/>
    <property type="match status" value="1"/>
</dbReference>
<dbReference type="InterPro" id="IPR019734">
    <property type="entry name" value="TPR_rpt"/>
</dbReference>
<dbReference type="STRING" id="1817895.AUJ95_06115"/>
<gene>
    <name evidence="4" type="ORF">AUJ95_06115</name>
</gene>
<feature type="transmembrane region" description="Helical" evidence="2">
    <location>
        <begin position="34"/>
        <end position="53"/>
    </location>
</feature>
<evidence type="ECO:0000256" key="2">
    <source>
        <dbReference type="SAM" id="Phobius"/>
    </source>
</evidence>